<accession>F0X7Z6</accession>
<evidence type="ECO:0000313" key="2">
    <source>
        <dbReference type="EMBL" id="EFX06452.1"/>
    </source>
</evidence>
<feature type="compositionally biased region" description="Basic residues" evidence="1">
    <location>
        <begin position="407"/>
        <end position="418"/>
    </location>
</feature>
<dbReference type="GeneID" id="25980243"/>
<dbReference type="InParanoid" id="F0X7Z6"/>
<feature type="compositionally biased region" description="Polar residues" evidence="1">
    <location>
        <begin position="104"/>
        <end position="114"/>
    </location>
</feature>
<proteinExistence type="predicted"/>
<dbReference type="OrthoDB" id="5206740at2759"/>
<feature type="region of interest" description="Disordered" evidence="1">
    <location>
        <begin position="222"/>
        <end position="246"/>
    </location>
</feature>
<evidence type="ECO:0008006" key="4">
    <source>
        <dbReference type="Google" id="ProtNLM"/>
    </source>
</evidence>
<name>F0X7Z6_GROCL</name>
<organism evidence="3">
    <name type="scientific">Grosmannia clavigera (strain kw1407 / UAMH 11150)</name>
    <name type="common">Blue stain fungus</name>
    <name type="synonym">Graphiocladiella clavigera</name>
    <dbReference type="NCBI Taxonomy" id="655863"/>
    <lineage>
        <taxon>Eukaryota</taxon>
        <taxon>Fungi</taxon>
        <taxon>Dikarya</taxon>
        <taxon>Ascomycota</taxon>
        <taxon>Pezizomycotina</taxon>
        <taxon>Sordariomycetes</taxon>
        <taxon>Sordariomycetidae</taxon>
        <taxon>Ophiostomatales</taxon>
        <taxon>Ophiostomataceae</taxon>
        <taxon>Leptographium</taxon>
    </lineage>
</organism>
<feature type="region of interest" description="Disordered" evidence="1">
    <location>
        <begin position="65"/>
        <end position="114"/>
    </location>
</feature>
<evidence type="ECO:0000256" key="1">
    <source>
        <dbReference type="SAM" id="MobiDB-lite"/>
    </source>
</evidence>
<reference evidence="2 3" key="1">
    <citation type="journal article" date="2011" name="Proc. Natl. Acad. Sci. U.S.A.">
        <title>Genome and transcriptome analyses of the mountain pine beetle-fungal symbiont Grosmannia clavigera, a lodgepole pine pathogen.</title>
        <authorList>
            <person name="DiGuistini S."/>
            <person name="Wang Y."/>
            <person name="Liao N.Y."/>
            <person name="Taylor G."/>
            <person name="Tanguay P."/>
            <person name="Feau N."/>
            <person name="Henrissat B."/>
            <person name="Chan S.K."/>
            <person name="Hesse-Orce U."/>
            <person name="Alamouti S.M."/>
            <person name="Tsui C.K.M."/>
            <person name="Docking R.T."/>
            <person name="Levasseur A."/>
            <person name="Haridas S."/>
            <person name="Robertson G."/>
            <person name="Birol I."/>
            <person name="Holt R.A."/>
            <person name="Marra M.A."/>
            <person name="Hamelin R.C."/>
            <person name="Hirst M."/>
            <person name="Jones S.J.M."/>
            <person name="Bohlmann J."/>
            <person name="Breuil C."/>
        </authorList>
    </citation>
    <scope>NUCLEOTIDE SEQUENCE [LARGE SCALE GENOMIC DNA]</scope>
    <source>
        <strain evidence="3">kw1407 / UAMH 11150</strain>
    </source>
</reference>
<gene>
    <name evidence="2" type="ORF">CMQ_6773</name>
</gene>
<dbReference type="STRING" id="655863.F0X7Z6"/>
<dbReference type="RefSeq" id="XP_014175934.1">
    <property type="nucleotide sequence ID" value="XM_014320459.1"/>
</dbReference>
<evidence type="ECO:0000313" key="3">
    <source>
        <dbReference type="Proteomes" id="UP000007796"/>
    </source>
</evidence>
<dbReference type="AlphaFoldDB" id="F0X7Z6"/>
<feature type="compositionally biased region" description="Polar residues" evidence="1">
    <location>
        <begin position="229"/>
        <end position="243"/>
    </location>
</feature>
<dbReference type="eggNOG" id="ENOG502SN8F">
    <property type="taxonomic scope" value="Eukaryota"/>
</dbReference>
<feature type="region of interest" description="Disordered" evidence="1">
    <location>
        <begin position="386"/>
        <end position="418"/>
    </location>
</feature>
<keyword evidence="3" id="KW-1185">Reference proteome</keyword>
<feature type="compositionally biased region" description="Low complexity" evidence="1">
    <location>
        <begin position="306"/>
        <end position="317"/>
    </location>
</feature>
<feature type="region of interest" description="Disordered" evidence="1">
    <location>
        <begin position="480"/>
        <end position="514"/>
    </location>
</feature>
<sequence length="559" mass="60284">MSSQSPQKRPRLSLQIKALSTGPSIRTSRTLAAVVNPSSPTAFNTLSNVYSTAIDRSASVQLSLPTTGSATPMTAIQTTSSSSNSSSRKRLSKLPRLQMPDATTGDSHTQTPYVTTQFPETPLTAHPLSPSVAAEIQLPSAAIMTATPPLSAGPIDSGSAAAQMFCFSPDGSADRSREFFDSMHVTNDDRYSRSRSSSEEVQTAIDTRLFGLGLPPTRVDREVEEAATPRTSWPAVSSQQIQHQDQELAPPLELSAAAATNTNKQLSRRRATRPATLLGRQPPPYQHPRSLHSILRNSPLPPPSARSPVSPRRQSQRLFERASRHVMYNSPLTQTITTNTYTRSHIDLLCEEASPFVSPAADETRDGGTTPGPFEEMRRRMAGLGSTSAATTPVSPVASLGVSSGGIRKRKNTTRRDKKRRWVWTLGQDDDGEVDEEHLSGAMAALRAAMAAEKAAAEEKPLQLQNQTADHEIEMQDATTTAPLALPPPPPEADKARKRKSTPVPYDLDNNSHDEVETQTPTMMMSQHLQGACMQAAEAAAAAASGTGDNERQTVRLCV</sequence>
<dbReference type="EMBL" id="GL629729">
    <property type="protein sequence ID" value="EFX06452.1"/>
    <property type="molecule type" value="Genomic_DNA"/>
</dbReference>
<dbReference type="HOGENOM" id="CLU_030050_1_0_1"/>
<feature type="region of interest" description="Disordered" evidence="1">
    <location>
        <begin position="260"/>
        <end position="324"/>
    </location>
</feature>
<dbReference type="Proteomes" id="UP000007796">
    <property type="component" value="Unassembled WGS sequence"/>
</dbReference>
<feature type="compositionally biased region" description="Polar residues" evidence="1">
    <location>
        <begin position="65"/>
        <end position="79"/>
    </location>
</feature>
<protein>
    <recommendedName>
        <fullName evidence="4">Glucan 4-alpha-glucosidase</fullName>
    </recommendedName>
</protein>